<organism evidence="1 2">
    <name type="scientific">Pseudomonas putida</name>
    <name type="common">Arthrobacter siderocapsulatus</name>
    <dbReference type="NCBI Taxonomy" id="303"/>
    <lineage>
        <taxon>Bacteria</taxon>
        <taxon>Pseudomonadati</taxon>
        <taxon>Pseudomonadota</taxon>
        <taxon>Gammaproteobacteria</taxon>
        <taxon>Pseudomonadales</taxon>
        <taxon>Pseudomonadaceae</taxon>
        <taxon>Pseudomonas</taxon>
    </lineage>
</organism>
<gene>
    <name evidence="1" type="ORF">A3L25_023275</name>
</gene>
<evidence type="ECO:0000313" key="2">
    <source>
        <dbReference type="Proteomes" id="UP000076857"/>
    </source>
</evidence>
<protein>
    <submittedName>
        <fullName evidence="1">Uncharacterized protein</fullName>
    </submittedName>
</protein>
<dbReference type="AlphaFoldDB" id="A0AAP9N3R4"/>
<reference evidence="1 2" key="1">
    <citation type="submission" date="2016-04" db="EMBL/GenBank/DDBJ databases">
        <authorList>
            <person name="Qiu J."/>
        </authorList>
    </citation>
    <scope>NUCLEOTIDE SEQUENCE [LARGE SCALE GENOMIC DNA]</scope>
    <source>
        <strain evidence="1 2">JQ581</strain>
    </source>
</reference>
<evidence type="ECO:0000313" key="1">
    <source>
        <dbReference type="EMBL" id="QJQ12203.1"/>
    </source>
</evidence>
<name>A0AAP9N3R4_PSEPU</name>
<sequence>MKKAEIAGKIGGMVGGFKRRERQRFLVNFLKIIEIEEYPNLRLTSSLAKKLIAAFSGYKSISNDVLVKEFGRGNNKVKQQNLDEIVTLMVARHRDTYKDLWGDAKRKIEDDADEYKKRIIEEMRPH</sequence>
<dbReference type="Proteomes" id="UP000076857">
    <property type="component" value="Chromosome"/>
</dbReference>
<dbReference type="EMBL" id="CP050951">
    <property type="protein sequence ID" value="QJQ12203.1"/>
    <property type="molecule type" value="Genomic_DNA"/>
</dbReference>
<dbReference type="RefSeq" id="WP_063427422.1">
    <property type="nucleotide sequence ID" value="NZ_CP050951.1"/>
</dbReference>
<reference evidence="1 2" key="2">
    <citation type="submission" date="2020-04" db="EMBL/GenBank/DDBJ databases">
        <title>Complete genome sequence of Pseudomonas putida strain JQ581.</title>
        <authorList>
            <person name="Mu Y."/>
        </authorList>
    </citation>
    <scope>NUCLEOTIDE SEQUENCE [LARGE SCALE GENOMIC DNA]</scope>
    <source>
        <strain evidence="1 2">JQ581</strain>
    </source>
</reference>
<accession>A0AAP9N3R4</accession>
<proteinExistence type="predicted"/>